<dbReference type="PANTHER" id="PTHR11533:SF174">
    <property type="entry name" value="PUROMYCIN-SENSITIVE AMINOPEPTIDASE-RELATED"/>
    <property type="match status" value="1"/>
</dbReference>
<dbReference type="FunFam" id="1.25.50.20:FF:000002">
    <property type="entry name" value="Aminopeptidase"/>
    <property type="match status" value="1"/>
</dbReference>
<dbReference type="GO" id="GO:0016020">
    <property type="term" value="C:membrane"/>
    <property type="evidence" value="ECO:0007669"/>
    <property type="project" value="TreeGrafter"/>
</dbReference>
<feature type="site" description="Transition state stabilizer" evidence="10">
    <location>
        <position position="403"/>
    </location>
</feature>
<feature type="domain" description="ERAP1-like C-terminal" evidence="13">
    <location>
        <begin position="536"/>
        <end position="854"/>
    </location>
</feature>
<evidence type="ECO:0000256" key="6">
    <source>
        <dbReference type="ARBA" id="ARBA00022833"/>
    </source>
</evidence>
<dbReference type="GO" id="GO:0043171">
    <property type="term" value="P:peptide catabolic process"/>
    <property type="evidence" value="ECO:0007669"/>
    <property type="project" value="TreeGrafter"/>
</dbReference>
<dbReference type="GO" id="GO:0070006">
    <property type="term" value="F:metalloaminopeptidase activity"/>
    <property type="evidence" value="ECO:0007669"/>
    <property type="project" value="TreeGrafter"/>
</dbReference>
<evidence type="ECO:0000256" key="9">
    <source>
        <dbReference type="PIRSR" id="PIRSR634016-3"/>
    </source>
</evidence>
<keyword evidence="7 11" id="KW-0482">Metalloprotease</keyword>
<evidence type="ECO:0000259" key="14">
    <source>
        <dbReference type="Pfam" id="PF17900"/>
    </source>
</evidence>
<dbReference type="GO" id="GO:0042277">
    <property type="term" value="F:peptide binding"/>
    <property type="evidence" value="ECO:0007669"/>
    <property type="project" value="TreeGrafter"/>
</dbReference>
<keyword evidence="3 11" id="KW-0645">Protease</keyword>
<gene>
    <name evidence="15" type="ORF">BDV25DRAFT_140976</name>
</gene>
<evidence type="ECO:0000256" key="11">
    <source>
        <dbReference type="RuleBase" id="RU364040"/>
    </source>
</evidence>
<dbReference type="InterPro" id="IPR027268">
    <property type="entry name" value="Peptidase_M4/M1_CTD_sf"/>
</dbReference>
<evidence type="ECO:0000259" key="12">
    <source>
        <dbReference type="Pfam" id="PF01433"/>
    </source>
</evidence>
<evidence type="ECO:0000256" key="5">
    <source>
        <dbReference type="ARBA" id="ARBA00022801"/>
    </source>
</evidence>
<feature type="binding site" evidence="9">
    <location>
        <position position="340"/>
    </location>
    <ligand>
        <name>Zn(2+)</name>
        <dbReference type="ChEBI" id="CHEBI:29105"/>
        <note>catalytic</note>
    </ligand>
</feature>
<keyword evidence="2 11" id="KW-0031">Aminopeptidase</keyword>
<accession>A0A5N6TSD1</accession>
<keyword evidence="4 9" id="KW-0479">Metal-binding</keyword>
<evidence type="ECO:0000256" key="10">
    <source>
        <dbReference type="PIRSR" id="PIRSR634016-4"/>
    </source>
</evidence>
<comment type="cofactor">
    <cofactor evidence="9 11">
        <name>Zn(2+)</name>
        <dbReference type="ChEBI" id="CHEBI:29105"/>
    </cofactor>
    <text evidence="9 11">Binds 1 zinc ion per subunit.</text>
</comment>
<reference evidence="15 16" key="1">
    <citation type="submission" date="2019-04" db="EMBL/GenBank/DDBJ databases">
        <title>Friends and foes A comparative genomics study of 23 Aspergillus species from section Flavi.</title>
        <authorList>
            <consortium name="DOE Joint Genome Institute"/>
            <person name="Kjaerbolling I."/>
            <person name="Vesth T."/>
            <person name="Frisvad J.C."/>
            <person name="Nybo J.L."/>
            <person name="Theobald S."/>
            <person name="Kildgaard S."/>
            <person name="Isbrandt T."/>
            <person name="Kuo A."/>
            <person name="Sato A."/>
            <person name="Lyhne E.K."/>
            <person name="Kogle M.E."/>
            <person name="Wiebenga A."/>
            <person name="Kun R.S."/>
            <person name="Lubbers R.J."/>
            <person name="Makela M.R."/>
            <person name="Barry K."/>
            <person name="Chovatia M."/>
            <person name="Clum A."/>
            <person name="Daum C."/>
            <person name="Haridas S."/>
            <person name="He G."/>
            <person name="LaButti K."/>
            <person name="Lipzen A."/>
            <person name="Mondo S."/>
            <person name="Riley R."/>
            <person name="Salamov A."/>
            <person name="Simmons B.A."/>
            <person name="Magnuson J.K."/>
            <person name="Henrissat B."/>
            <person name="Mortensen U.H."/>
            <person name="Larsen T.O."/>
            <person name="Devries R.P."/>
            <person name="Grigoriev I.V."/>
            <person name="Machida M."/>
            <person name="Baker S.E."/>
            <person name="Andersen M.R."/>
        </authorList>
    </citation>
    <scope>NUCLEOTIDE SEQUENCE [LARGE SCALE GENOMIC DNA]</scope>
    <source>
        <strain evidence="15 16">IBT 18842</strain>
    </source>
</reference>
<dbReference type="InterPro" id="IPR042097">
    <property type="entry name" value="Aminopeptidase_N-like_N_sf"/>
</dbReference>
<keyword evidence="16" id="KW-1185">Reference proteome</keyword>
<dbReference type="CDD" id="cd09601">
    <property type="entry name" value="M1_APN-Q_like"/>
    <property type="match status" value="1"/>
</dbReference>
<dbReference type="SUPFAM" id="SSF55486">
    <property type="entry name" value="Metalloproteases ('zincins'), catalytic domain"/>
    <property type="match status" value="1"/>
</dbReference>
<evidence type="ECO:0000256" key="7">
    <source>
        <dbReference type="ARBA" id="ARBA00023049"/>
    </source>
</evidence>
<evidence type="ECO:0000259" key="13">
    <source>
        <dbReference type="Pfam" id="PF11838"/>
    </source>
</evidence>
<evidence type="ECO:0000313" key="16">
    <source>
        <dbReference type="Proteomes" id="UP000325780"/>
    </source>
</evidence>
<comment type="similarity">
    <text evidence="1 11">Belongs to the peptidase M1 family.</text>
</comment>
<dbReference type="GO" id="GO:0006508">
    <property type="term" value="P:proteolysis"/>
    <property type="evidence" value="ECO:0007669"/>
    <property type="project" value="UniProtKB-KW"/>
</dbReference>
<dbReference type="GO" id="GO:0008270">
    <property type="term" value="F:zinc ion binding"/>
    <property type="evidence" value="ECO:0007669"/>
    <property type="project" value="UniProtKB-UniRule"/>
</dbReference>
<dbReference type="InterPro" id="IPR024571">
    <property type="entry name" value="ERAP1-like_C_dom"/>
</dbReference>
<keyword evidence="5 11" id="KW-0378">Hydrolase</keyword>
<name>A0A5N6TSD1_ASPAV</name>
<dbReference type="Gene3D" id="2.60.40.1730">
    <property type="entry name" value="tricorn interacting facor f3 domain"/>
    <property type="match status" value="1"/>
</dbReference>
<dbReference type="InterPro" id="IPR001930">
    <property type="entry name" value="Peptidase_M1"/>
</dbReference>
<dbReference type="PRINTS" id="PR00756">
    <property type="entry name" value="ALADIPTASE"/>
</dbReference>
<evidence type="ECO:0000313" key="15">
    <source>
        <dbReference type="EMBL" id="KAE8149266.1"/>
    </source>
</evidence>
<feature type="binding site" evidence="9">
    <location>
        <position position="317"/>
    </location>
    <ligand>
        <name>Zn(2+)</name>
        <dbReference type="ChEBI" id="CHEBI:29105"/>
        <note>catalytic</note>
    </ligand>
</feature>
<dbReference type="FunFam" id="2.60.40.1730:FF:000002">
    <property type="entry name" value="Aminopeptidase"/>
    <property type="match status" value="1"/>
</dbReference>
<dbReference type="AlphaFoldDB" id="A0A5N6TSD1"/>
<dbReference type="Pfam" id="PF11838">
    <property type="entry name" value="ERAP1_C"/>
    <property type="match status" value="1"/>
</dbReference>
<dbReference type="EMBL" id="ML742129">
    <property type="protein sequence ID" value="KAE8149266.1"/>
    <property type="molecule type" value="Genomic_DNA"/>
</dbReference>
<dbReference type="SUPFAM" id="SSF63737">
    <property type="entry name" value="Leukotriene A4 hydrolase N-terminal domain"/>
    <property type="match status" value="1"/>
</dbReference>
<dbReference type="Gene3D" id="1.10.390.10">
    <property type="entry name" value="Neutral Protease Domain 2"/>
    <property type="match status" value="1"/>
</dbReference>
<protein>
    <recommendedName>
        <fullName evidence="11">Aminopeptidase</fullName>
        <ecNumber evidence="11">3.4.11.-</ecNumber>
    </recommendedName>
</protein>
<dbReference type="InterPro" id="IPR034016">
    <property type="entry name" value="M1_APN-typ"/>
</dbReference>
<dbReference type="Gene3D" id="2.60.40.1910">
    <property type="match status" value="1"/>
</dbReference>
<dbReference type="InterPro" id="IPR014782">
    <property type="entry name" value="Peptidase_M1_dom"/>
</dbReference>
<dbReference type="GO" id="GO:0005737">
    <property type="term" value="C:cytoplasm"/>
    <property type="evidence" value="ECO:0007669"/>
    <property type="project" value="TreeGrafter"/>
</dbReference>
<feature type="binding site" evidence="9">
    <location>
        <position position="321"/>
    </location>
    <ligand>
        <name>Zn(2+)</name>
        <dbReference type="ChEBI" id="CHEBI:29105"/>
        <note>catalytic</note>
    </ligand>
</feature>
<feature type="domain" description="Aminopeptidase N-like N-terminal" evidence="14">
    <location>
        <begin position="25"/>
        <end position="210"/>
    </location>
</feature>
<dbReference type="FunFam" id="2.60.40.1910:FF:000004">
    <property type="entry name" value="Aminopeptidase"/>
    <property type="match status" value="1"/>
</dbReference>
<organism evidence="15 16">
    <name type="scientific">Aspergillus avenaceus</name>
    <dbReference type="NCBI Taxonomy" id="36643"/>
    <lineage>
        <taxon>Eukaryota</taxon>
        <taxon>Fungi</taxon>
        <taxon>Dikarya</taxon>
        <taxon>Ascomycota</taxon>
        <taxon>Pezizomycotina</taxon>
        <taxon>Eurotiomycetes</taxon>
        <taxon>Eurotiomycetidae</taxon>
        <taxon>Eurotiales</taxon>
        <taxon>Aspergillaceae</taxon>
        <taxon>Aspergillus</taxon>
        <taxon>Aspergillus subgen. Circumdati</taxon>
    </lineage>
</organism>
<evidence type="ECO:0000256" key="8">
    <source>
        <dbReference type="PIRSR" id="PIRSR634016-1"/>
    </source>
</evidence>
<dbReference type="Pfam" id="PF17900">
    <property type="entry name" value="Peptidase_M1_N"/>
    <property type="match status" value="1"/>
</dbReference>
<dbReference type="OrthoDB" id="10031169at2759"/>
<dbReference type="EC" id="3.4.11.-" evidence="11"/>
<evidence type="ECO:0000256" key="3">
    <source>
        <dbReference type="ARBA" id="ARBA00022670"/>
    </source>
</evidence>
<dbReference type="InterPro" id="IPR045357">
    <property type="entry name" value="Aminopeptidase_N-like_N"/>
</dbReference>
<evidence type="ECO:0000256" key="4">
    <source>
        <dbReference type="ARBA" id="ARBA00022723"/>
    </source>
</evidence>
<keyword evidence="6 9" id="KW-0862">Zinc</keyword>
<feature type="active site" description="Proton acceptor" evidence="8">
    <location>
        <position position="318"/>
    </location>
</feature>
<dbReference type="Gene3D" id="1.25.50.20">
    <property type="match status" value="1"/>
</dbReference>
<feature type="domain" description="Peptidase M1 membrane alanine aminopeptidase" evidence="12">
    <location>
        <begin position="245"/>
        <end position="462"/>
    </location>
</feature>
<dbReference type="Proteomes" id="UP000325780">
    <property type="component" value="Unassembled WGS sequence"/>
</dbReference>
<dbReference type="FunFam" id="1.10.390.10:FF:000001">
    <property type="entry name" value="Aminopeptidase"/>
    <property type="match status" value="1"/>
</dbReference>
<dbReference type="Pfam" id="PF01433">
    <property type="entry name" value="Peptidase_M1"/>
    <property type="match status" value="1"/>
</dbReference>
<dbReference type="InterPro" id="IPR050344">
    <property type="entry name" value="Peptidase_M1_aminopeptidases"/>
</dbReference>
<evidence type="ECO:0000256" key="2">
    <source>
        <dbReference type="ARBA" id="ARBA00022438"/>
    </source>
</evidence>
<proteinExistence type="inferred from homology"/>
<dbReference type="PANTHER" id="PTHR11533">
    <property type="entry name" value="PROTEASE M1 ZINC METALLOPROTEASE"/>
    <property type="match status" value="1"/>
</dbReference>
<evidence type="ECO:0000256" key="1">
    <source>
        <dbReference type="ARBA" id="ARBA00010136"/>
    </source>
</evidence>
<sequence length="881" mass="98261">MCRRTDISGSTNITHGREVLPTNVKPVHYDLTLEPNFEAFTYNGEVTVDLQVTEDTTSISLNTNEIDIHDATVFAQGAVVTSTPEITVNKDAQVATIKFTETIPAGSSAQLKLNFTGILNDNMAGFYRSSYKTPNGETKYLASTQMEPTDARRAFPCFDEPALKAKFTVTLVADKSMTCLSNMDVASETELQNGKKAVKFNTSPLMSTYLVAFIVGHMNYIENNSFRVPIRVYATPDQDIEHGRFSLDLAAKTLAFYEKAFDSTFPLPKMDMVAVPDFSAGAMENWGLITYRIVDVLLDEKNSGASRKERIAETVQHELAHQWFGNLVTMDFWDGLWLNEGFATWMSWYSCNSFYPEWKVWQTYVIDNLQSALSLDSLRSSHPIEVPVKRADEINQIFDAISYSKGSSVLRMISKYLGEDVFLQGVRNYIKKHAYGNTQTGDLWSALADASGKPVEKVMDIWTKNVGFPVVTVSEDADNSSIKVKQNRFLRTGDVRPEEDKTLYPVMLGLRTKQGVDEDTMLSDREGQFKVPNLDFFKLNADHSAIYRTSYSPERLTKLGEAAKQGLLTVEDRAGMIADAGALAASGYQSTSGLLSLLKGFNSEAEFIVWNEIVARIGTLRAAWLFEDAQAKDALKTFQRSLVSTKAHEIGWEFSEQDGHILQQFKSLLFASAGSAEDPAVVKAAQDMFQRFAEGDTSAIHPNIRGSVFGIVLKNGGEKEYNVVLDRFRNAPTSDEKTTALRCLGSAEDPALIQRTLGLALGDEVKNQDIYMPLGGLRNHAAGIEARWAWMKDNWDALYKRLPPGLGMLGTVVQLSTSSFCTEEQLKDVQDFFKDKDTKGFDRAVEQSLDAIRAKVNWVKRDRGDVESWLKSNGYVRDGKL</sequence>